<dbReference type="InterPro" id="IPR003658">
    <property type="entry name" value="Anti-sigma_ant"/>
</dbReference>
<sequence>MGKPVNVAVAGNAAVVMVTGEVDTATAHLLAEGVHRALLLRPEPRAVIADLSGVSFLAAAGATALLASDQACERRGVPLWVVAPHRAARCVLEICGLTSALHVVAVSPLESAAGLARALEDRAVVDSAVGVLMAADHVDEHGARAMLVDQARDADVAVRNRALDVVTRSAARTGSPAVRSNLTIDLVAAAWETEPREHQDHITDLAAALKRQGHQVALHVRRTSHEPPASERTASGFDVVRVPAGPPTV</sequence>
<feature type="region of interest" description="Disordered" evidence="3">
    <location>
        <begin position="222"/>
        <end position="249"/>
    </location>
</feature>
<feature type="domain" description="STAS" evidence="4">
    <location>
        <begin position="3"/>
        <end position="122"/>
    </location>
</feature>
<dbReference type="SMART" id="SM01012">
    <property type="entry name" value="ANTAR"/>
    <property type="match status" value="1"/>
</dbReference>
<dbReference type="Gene3D" id="3.40.50.2000">
    <property type="entry name" value="Glycogen Phosphorylase B"/>
    <property type="match status" value="1"/>
</dbReference>
<dbReference type="InterPro" id="IPR005561">
    <property type="entry name" value="ANTAR"/>
</dbReference>
<dbReference type="Proteomes" id="UP001141259">
    <property type="component" value="Unassembled WGS sequence"/>
</dbReference>
<dbReference type="InterPro" id="IPR002645">
    <property type="entry name" value="STAS_dom"/>
</dbReference>
<dbReference type="Pfam" id="PF01740">
    <property type="entry name" value="STAS"/>
    <property type="match status" value="1"/>
</dbReference>
<dbReference type="SUPFAM" id="SSF52091">
    <property type="entry name" value="SpoIIaa-like"/>
    <property type="match status" value="1"/>
</dbReference>
<comment type="caution">
    <text evidence="6">The sequence shown here is derived from an EMBL/GenBank/DDBJ whole genome shotgun (WGS) entry which is preliminary data.</text>
</comment>
<dbReference type="PROSITE" id="PS50801">
    <property type="entry name" value="STAS"/>
    <property type="match status" value="1"/>
</dbReference>
<name>A0A9X2VNH0_9PSEU</name>
<dbReference type="PANTHER" id="PTHR33495:SF2">
    <property type="entry name" value="ANTI-SIGMA FACTOR ANTAGONIST TM_1081-RELATED"/>
    <property type="match status" value="1"/>
</dbReference>
<evidence type="ECO:0000256" key="2">
    <source>
        <dbReference type="RuleBase" id="RU003749"/>
    </source>
</evidence>
<dbReference type="GO" id="GO:0043856">
    <property type="term" value="F:anti-sigma factor antagonist activity"/>
    <property type="evidence" value="ECO:0007669"/>
    <property type="project" value="InterPro"/>
</dbReference>
<dbReference type="EMBL" id="JANYMP010000010">
    <property type="protein sequence ID" value="MCS7479674.1"/>
    <property type="molecule type" value="Genomic_DNA"/>
</dbReference>
<dbReference type="InterPro" id="IPR036513">
    <property type="entry name" value="STAS_dom_sf"/>
</dbReference>
<dbReference type="Gene3D" id="1.10.10.10">
    <property type="entry name" value="Winged helix-like DNA-binding domain superfamily/Winged helix DNA-binding domain"/>
    <property type="match status" value="1"/>
</dbReference>
<feature type="domain" description="ANTAR" evidence="5">
    <location>
        <begin position="105"/>
        <end position="166"/>
    </location>
</feature>
<dbReference type="NCBIfam" id="TIGR00377">
    <property type="entry name" value="ant_ant_sig"/>
    <property type="match status" value="1"/>
</dbReference>
<organism evidence="6 7">
    <name type="scientific">Umezawaea endophytica</name>
    <dbReference type="NCBI Taxonomy" id="1654476"/>
    <lineage>
        <taxon>Bacteria</taxon>
        <taxon>Bacillati</taxon>
        <taxon>Actinomycetota</taxon>
        <taxon>Actinomycetes</taxon>
        <taxon>Pseudonocardiales</taxon>
        <taxon>Pseudonocardiaceae</taxon>
        <taxon>Umezawaea</taxon>
    </lineage>
</organism>
<evidence type="ECO:0000313" key="7">
    <source>
        <dbReference type="Proteomes" id="UP001141259"/>
    </source>
</evidence>
<accession>A0A9X2VNH0</accession>
<dbReference type="Gene3D" id="3.30.750.24">
    <property type="entry name" value="STAS domain"/>
    <property type="match status" value="1"/>
</dbReference>
<keyword evidence="7" id="KW-1185">Reference proteome</keyword>
<evidence type="ECO:0000256" key="3">
    <source>
        <dbReference type="SAM" id="MobiDB-lite"/>
    </source>
</evidence>
<dbReference type="GO" id="GO:0003723">
    <property type="term" value="F:RNA binding"/>
    <property type="evidence" value="ECO:0007669"/>
    <property type="project" value="InterPro"/>
</dbReference>
<dbReference type="AlphaFoldDB" id="A0A9X2VNH0"/>
<protein>
    <recommendedName>
        <fullName evidence="2">Anti-sigma factor antagonist</fullName>
    </recommendedName>
</protein>
<evidence type="ECO:0000256" key="1">
    <source>
        <dbReference type="ARBA" id="ARBA00009013"/>
    </source>
</evidence>
<reference evidence="6" key="1">
    <citation type="submission" date="2022-08" db="EMBL/GenBank/DDBJ databases">
        <authorList>
            <person name="Tistechok S."/>
            <person name="Samborskyy M."/>
            <person name="Roman I."/>
        </authorList>
    </citation>
    <scope>NUCLEOTIDE SEQUENCE</scope>
    <source>
        <strain evidence="6">DSM 103496</strain>
    </source>
</reference>
<gene>
    <name evidence="6" type="ORF">NZH93_22670</name>
</gene>
<dbReference type="RefSeq" id="WP_259625165.1">
    <property type="nucleotide sequence ID" value="NZ_JANYMP010000010.1"/>
</dbReference>
<evidence type="ECO:0000259" key="5">
    <source>
        <dbReference type="PROSITE" id="PS50921"/>
    </source>
</evidence>
<proteinExistence type="inferred from homology"/>
<evidence type="ECO:0000259" key="4">
    <source>
        <dbReference type="PROSITE" id="PS50801"/>
    </source>
</evidence>
<dbReference type="PROSITE" id="PS50921">
    <property type="entry name" value="ANTAR"/>
    <property type="match status" value="1"/>
</dbReference>
<dbReference type="PANTHER" id="PTHR33495">
    <property type="entry name" value="ANTI-SIGMA FACTOR ANTAGONIST TM_1081-RELATED-RELATED"/>
    <property type="match status" value="1"/>
</dbReference>
<dbReference type="Pfam" id="PF03861">
    <property type="entry name" value="ANTAR"/>
    <property type="match status" value="1"/>
</dbReference>
<feature type="non-terminal residue" evidence="6">
    <location>
        <position position="249"/>
    </location>
</feature>
<evidence type="ECO:0000313" key="6">
    <source>
        <dbReference type="EMBL" id="MCS7479674.1"/>
    </source>
</evidence>
<comment type="similarity">
    <text evidence="1 2">Belongs to the anti-sigma-factor antagonist family.</text>
</comment>
<dbReference type="InterPro" id="IPR036388">
    <property type="entry name" value="WH-like_DNA-bd_sf"/>
</dbReference>